<evidence type="ECO:0000256" key="5">
    <source>
        <dbReference type="ARBA" id="ARBA00022475"/>
    </source>
</evidence>
<evidence type="ECO:0000256" key="13">
    <source>
        <dbReference type="NCBIfam" id="TIGR03499"/>
    </source>
</evidence>
<dbReference type="GO" id="GO:0005525">
    <property type="term" value="F:GTP binding"/>
    <property type="evidence" value="ECO:0007669"/>
    <property type="project" value="UniProtKB-UniRule"/>
</dbReference>
<evidence type="ECO:0000256" key="2">
    <source>
        <dbReference type="ARBA" id="ARBA00008531"/>
    </source>
</evidence>
<dbReference type="SMART" id="SM00962">
    <property type="entry name" value="SRP54"/>
    <property type="match status" value="1"/>
</dbReference>
<dbReference type="SUPFAM" id="SSF52540">
    <property type="entry name" value="P-loop containing nucleoside triphosphate hydrolases"/>
    <property type="match status" value="1"/>
</dbReference>
<dbReference type="GO" id="GO:0005886">
    <property type="term" value="C:plasma membrane"/>
    <property type="evidence" value="ECO:0007669"/>
    <property type="project" value="UniProtKB-SubCell"/>
</dbReference>
<feature type="domain" description="AAA+ ATPase" evidence="15">
    <location>
        <begin position="161"/>
        <end position="330"/>
    </location>
</feature>
<evidence type="ECO:0000313" key="18">
    <source>
        <dbReference type="Proteomes" id="UP000187608"/>
    </source>
</evidence>
<dbReference type="GO" id="GO:0044781">
    <property type="term" value="P:bacterial-type flagellum organization"/>
    <property type="evidence" value="ECO:0007669"/>
    <property type="project" value="UniProtKB-UniRule"/>
</dbReference>
<keyword evidence="18" id="KW-1185">Reference proteome</keyword>
<keyword evidence="4" id="KW-0813">Transport</keyword>
<dbReference type="GO" id="GO:0015031">
    <property type="term" value="P:protein transport"/>
    <property type="evidence" value="ECO:0007669"/>
    <property type="project" value="UniProtKB-KW"/>
</dbReference>
<dbReference type="InterPro" id="IPR020006">
    <property type="entry name" value="FlhF"/>
</dbReference>
<dbReference type="NCBIfam" id="TIGR03499">
    <property type="entry name" value="FlhF"/>
    <property type="match status" value="1"/>
</dbReference>
<dbReference type="GO" id="GO:0006614">
    <property type="term" value="P:SRP-dependent cotranslational protein targeting to membrane"/>
    <property type="evidence" value="ECO:0007669"/>
    <property type="project" value="UniProtKB-UniRule"/>
</dbReference>
<keyword evidence="17" id="KW-0969">Cilium</keyword>
<dbReference type="AlphaFoldDB" id="A0A1N7IKL2"/>
<evidence type="ECO:0000256" key="10">
    <source>
        <dbReference type="ARBA" id="ARBA00023136"/>
    </source>
</evidence>
<evidence type="ECO:0000256" key="7">
    <source>
        <dbReference type="ARBA" id="ARBA00022795"/>
    </source>
</evidence>
<organism evidence="17 18">
    <name type="scientific">Salimicrobium flavidum</name>
    <dbReference type="NCBI Taxonomy" id="570947"/>
    <lineage>
        <taxon>Bacteria</taxon>
        <taxon>Bacillati</taxon>
        <taxon>Bacillota</taxon>
        <taxon>Bacilli</taxon>
        <taxon>Bacillales</taxon>
        <taxon>Bacillaceae</taxon>
        <taxon>Salimicrobium</taxon>
    </lineage>
</organism>
<name>A0A1N7IKL2_9BACI</name>
<evidence type="ECO:0000256" key="4">
    <source>
        <dbReference type="ARBA" id="ARBA00022448"/>
    </source>
</evidence>
<evidence type="ECO:0000256" key="3">
    <source>
        <dbReference type="ARBA" id="ARBA00014919"/>
    </source>
</evidence>
<evidence type="ECO:0000313" key="17">
    <source>
        <dbReference type="EMBL" id="SIS37590.1"/>
    </source>
</evidence>
<evidence type="ECO:0000256" key="8">
    <source>
        <dbReference type="ARBA" id="ARBA00022927"/>
    </source>
</evidence>
<feature type="region of interest" description="Disordered" evidence="14">
    <location>
        <begin position="1"/>
        <end position="21"/>
    </location>
</feature>
<dbReference type="SMART" id="SM00382">
    <property type="entry name" value="AAA"/>
    <property type="match status" value="1"/>
</dbReference>
<evidence type="ECO:0000256" key="6">
    <source>
        <dbReference type="ARBA" id="ARBA00022741"/>
    </source>
</evidence>
<comment type="subcellular location">
    <subcellularLocation>
        <location evidence="1">Cell membrane</location>
        <topology evidence="1">Peripheral membrane protein</topology>
        <orientation evidence="1">Cytoplasmic side</orientation>
    </subcellularLocation>
</comment>
<keyword evidence="6" id="KW-0547">Nucleotide-binding</keyword>
<feature type="domain" description="SRP54-type proteins GTP-binding" evidence="16">
    <location>
        <begin position="162"/>
        <end position="353"/>
    </location>
</feature>
<evidence type="ECO:0000256" key="12">
    <source>
        <dbReference type="ARBA" id="ARBA00025337"/>
    </source>
</evidence>
<dbReference type="InterPro" id="IPR047040">
    <property type="entry name" value="FlhF__GTPase_dom"/>
</dbReference>
<dbReference type="GO" id="GO:0003924">
    <property type="term" value="F:GTPase activity"/>
    <property type="evidence" value="ECO:0007669"/>
    <property type="project" value="UniProtKB-UniRule"/>
</dbReference>
<evidence type="ECO:0000256" key="11">
    <source>
        <dbReference type="ARBA" id="ARBA00023225"/>
    </source>
</evidence>
<keyword evidence="5" id="KW-1003">Cell membrane</keyword>
<evidence type="ECO:0000259" key="15">
    <source>
        <dbReference type="SMART" id="SM00382"/>
    </source>
</evidence>
<reference evidence="18" key="1">
    <citation type="submission" date="2017-01" db="EMBL/GenBank/DDBJ databases">
        <authorList>
            <person name="Varghese N."/>
            <person name="Submissions S."/>
        </authorList>
    </citation>
    <scope>NUCLEOTIDE SEQUENCE [LARGE SCALE GENOMIC DNA]</scope>
    <source>
        <strain evidence="18">DSM 23127</strain>
    </source>
</reference>
<keyword evidence="7" id="KW-1005">Bacterial flagellum biogenesis</keyword>
<keyword evidence="10" id="KW-0472">Membrane</keyword>
<dbReference type="GO" id="GO:0005047">
    <property type="term" value="F:signal recognition particle binding"/>
    <property type="evidence" value="ECO:0007669"/>
    <property type="project" value="TreeGrafter"/>
</dbReference>
<comment type="similarity">
    <text evidence="2">Belongs to the GTP-binding SRP family.</text>
</comment>
<sequence>MKVKKFQAESMPKAMKKVKQEMGTEAVILNSKEVKSKGFLGFFRKKEIEVIAARDPEASKPLRPEVTSAPVEKERTPLQEASGNELLMQELDQLKTLIRAEKMDTSEVKEHYAKLQNQELASEFIEEILSGKEGESLLSIATQEYLTGEATQVPASSINKSKKFLHLIGPTGVGKTTTAAKLAADAMLNEGLSVGFITTDTYRIAAIEQLQTYAKLLDVPMEVAYNIEDYLTAREKMKDKDFVIVDTAGRNYKDPAYVEELRQVIDFRKDAETVLVLSMTSKFQDIESVFNQFSSVPLHSLIFTKMDETGSYGAAISLALKHRIGISYVTKGQSVPDDISSASLSELIEKLRKELASDERSG</sequence>
<evidence type="ECO:0000256" key="14">
    <source>
        <dbReference type="SAM" id="MobiDB-lite"/>
    </source>
</evidence>
<keyword evidence="17" id="KW-0966">Cell projection</keyword>
<keyword evidence="9" id="KW-0342">GTP-binding</keyword>
<dbReference type="STRING" id="570947.SAMN05421687_101391"/>
<dbReference type="EMBL" id="FTOC01000001">
    <property type="protein sequence ID" value="SIS37590.1"/>
    <property type="molecule type" value="Genomic_DNA"/>
</dbReference>
<dbReference type="Proteomes" id="UP000187608">
    <property type="component" value="Unassembled WGS sequence"/>
</dbReference>
<dbReference type="RefSeq" id="WP_076556651.1">
    <property type="nucleotide sequence ID" value="NZ_FTOC01000001.1"/>
</dbReference>
<dbReference type="CDD" id="cd17873">
    <property type="entry name" value="FlhF"/>
    <property type="match status" value="1"/>
</dbReference>
<evidence type="ECO:0000259" key="16">
    <source>
        <dbReference type="SMART" id="SM00962"/>
    </source>
</evidence>
<gene>
    <name evidence="17" type="ORF">SAMN05421687_101391</name>
</gene>
<dbReference type="Gene3D" id="1.20.120.1380">
    <property type="entry name" value="Flagellar FlhF biosynthesis protein, N domain"/>
    <property type="match status" value="1"/>
</dbReference>
<evidence type="ECO:0000256" key="1">
    <source>
        <dbReference type="ARBA" id="ARBA00004413"/>
    </source>
</evidence>
<dbReference type="PANTHER" id="PTHR43134">
    <property type="entry name" value="SIGNAL RECOGNITION PARTICLE RECEPTOR SUBUNIT ALPHA"/>
    <property type="match status" value="1"/>
</dbReference>
<dbReference type="Gene3D" id="3.40.50.300">
    <property type="entry name" value="P-loop containing nucleotide triphosphate hydrolases"/>
    <property type="match status" value="1"/>
</dbReference>
<dbReference type="Pfam" id="PF00448">
    <property type="entry name" value="SRP54"/>
    <property type="match status" value="1"/>
</dbReference>
<evidence type="ECO:0000256" key="9">
    <source>
        <dbReference type="ARBA" id="ARBA00023134"/>
    </source>
</evidence>
<dbReference type="InterPro" id="IPR000897">
    <property type="entry name" value="SRP54_GTPase_dom"/>
</dbReference>
<keyword evidence="17" id="KW-0282">Flagellum</keyword>
<protein>
    <recommendedName>
        <fullName evidence="3 13">Flagellar biosynthesis protein FlhF</fullName>
    </recommendedName>
</protein>
<accession>A0A1N7IKL2</accession>
<keyword evidence="11" id="KW-1006">Bacterial flagellum protein export</keyword>
<dbReference type="InterPro" id="IPR027417">
    <property type="entry name" value="P-loop_NTPase"/>
</dbReference>
<dbReference type="FunFam" id="3.40.50.300:FF:000695">
    <property type="entry name" value="Flagellar biosynthesis regulator FlhF"/>
    <property type="match status" value="1"/>
</dbReference>
<comment type="function">
    <text evidence="12">Necessary for flagellar biosynthesis. May be involved in translocation of the flagellum.</text>
</comment>
<keyword evidence="8" id="KW-0653">Protein transport</keyword>
<dbReference type="InterPro" id="IPR003593">
    <property type="entry name" value="AAA+_ATPase"/>
</dbReference>
<dbReference type="PANTHER" id="PTHR43134:SF3">
    <property type="entry name" value="FLAGELLAR BIOSYNTHESIS PROTEIN FLHF"/>
    <property type="match status" value="1"/>
</dbReference>
<proteinExistence type="inferred from homology"/>
<dbReference type="OrthoDB" id="9778554at2"/>